<dbReference type="Pfam" id="PF00512">
    <property type="entry name" value="HisKA"/>
    <property type="match status" value="1"/>
</dbReference>
<feature type="domain" description="PAS" evidence="10">
    <location>
        <begin position="24"/>
        <end position="75"/>
    </location>
</feature>
<dbReference type="Pfam" id="PF02518">
    <property type="entry name" value="HATPase_c"/>
    <property type="match status" value="1"/>
</dbReference>
<evidence type="ECO:0000313" key="12">
    <source>
        <dbReference type="Proteomes" id="UP000587942"/>
    </source>
</evidence>
<feature type="domain" description="Histidine kinase" evidence="9">
    <location>
        <begin position="153"/>
        <end position="355"/>
    </location>
</feature>
<dbReference type="CDD" id="cd00082">
    <property type="entry name" value="HisKA"/>
    <property type="match status" value="1"/>
</dbReference>
<dbReference type="RefSeq" id="WP_167832048.1">
    <property type="nucleotide sequence ID" value="NZ_JAAVUM010000005.1"/>
</dbReference>
<protein>
    <recommendedName>
        <fullName evidence="2">histidine kinase</fullName>
        <ecNumber evidence="2">2.7.13.3</ecNumber>
    </recommendedName>
</protein>
<evidence type="ECO:0000256" key="1">
    <source>
        <dbReference type="ARBA" id="ARBA00000085"/>
    </source>
</evidence>
<reference evidence="11 12" key="1">
    <citation type="submission" date="2020-03" db="EMBL/GenBank/DDBJ databases">
        <authorList>
            <person name="Sun Q."/>
        </authorList>
    </citation>
    <scope>NUCLEOTIDE SEQUENCE [LARGE SCALE GENOMIC DNA]</scope>
    <source>
        <strain evidence="11 12">KACC 21451</strain>
    </source>
</reference>
<dbReference type="PROSITE" id="PS50112">
    <property type="entry name" value="PAS"/>
    <property type="match status" value="1"/>
</dbReference>
<dbReference type="CDD" id="cd00130">
    <property type="entry name" value="PAS"/>
    <property type="match status" value="1"/>
</dbReference>
<evidence type="ECO:0000256" key="5">
    <source>
        <dbReference type="ARBA" id="ARBA00022741"/>
    </source>
</evidence>
<dbReference type="Proteomes" id="UP000587942">
    <property type="component" value="Unassembled WGS sequence"/>
</dbReference>
<dbReference type="Gene3D" id="3.30.565.10">
    <property type="entry name" value="Histidine kinase-like ATPase, C-terminal domain"/>
    <property type="match status" value="1"/>
</dbReference>
<dbReference type="InterPro" id="IPR003594">
    <property type="entry name" value="HATPase_dom"/>
</dbReference>
<evidence type="ECO:0000256" key="8">
    <source>
        <dbReference type="ARBA" id="ARBA00023012"/>
    </source>
</evidence>
<keyword evidence="5" id="KW-0547">Nucleotide-binding</keyword>
<dbReference type="EMBL" id="JAAVUM010000005">
    <property type="protein sequence ID" value="NKE05600.1"/>
    <property type="molecule type" value="Genomic_DNA"/>
</dbReference>
<evidence type="ECO:0000259" key="10">
    <source>
        <dbReference type="PROSITE" id="PS50112"/>
    </source>
</evidence>
<evidence type="ECO:0000256" key="2">
    <source>
        <dbReference type="ARBA" id="ARBA00012438"/>
    </source>
</evidence>
<evidence type="ECO:0000256" key="6">
    <source>
        <dbReference type="ARBA" id="ARBA00022777"/>
    </source>
</evidence>
<dbReference type="InterPro" id="IPR001610">
    <property type="entry name" value="PAC"/>
</dbReference>
<dbReference type="GO" id="GO:0000155">
    <property type="term" value="F:phosphorelay sensor kinase activity"/>
    <property type="evidence" value="ECO:0007669"/>
    <property type="project" value="InterPro"/>
</dbReference>
<dbReference type="InterPro" id="IPR000014">
    <property type="entry name" value="PAS"/>
</dbReference>
<evidence type="ECO:0000256" key="4">
    <source>
        <dbReference type="ARBA" id="ARBA00022679"/>
    </source>
</evidence>
<dbReference type="SUPFAM" id="SSF47384">
    <property type="entry name" value="Homodimeric domain of signal transducing histidine kinase"/>
    <property type="match status" value="1"/>
</dbReference>
<dbReference type="PRINTS" id="PR00344">
    <property type="entry name" value="BCTRLSENSOR"/>
</dbReference>
<dbReference type="SMART" id="SM00091">
    <property type="entry name" value="PAS"/>
    <property type="match status" value="1"/>
</dbReference>
<dbReference type="SUPFAM" id="SSF55785">
    <property type="entry name" value="PYP-like sensor domain (PAS domain)"/>
    <property type="match status" value="1"/>
</dbReference>
<keyword evidence="8" id="KW-0902">Two-component regulatory system</keyword>
<dbReference type="PANTHER" id="PTHR43065">
    <property type="entry name" value="SENSOR HISTIDINE KINASE"/>
    <property type="match status" value="1"/>
</dbReference>
<dbReference type="SMART" id="SM00086">
    <property type="entry name" value="PAC"/>
    <property type="match status" value="1"/>
</dbReference>
<keyword evidence="3" id="KW-0597">Phosphoprotein</keyword>
<dbReference type="InterPro" id="IPR035965">
    <property type="entry name" value="PAS-like_dom_sf"/>
</dbReference>
<dbReference type="SMART" id="SM00388">
    <property type="entry name" value="HisKA"/>
    <property type="match status" value="1"/>
</dbReference>
<keyword evidence="6" id="KW-0418">Kinase</keyword>
<evidence type="ECO:0000259" key="9">
    <source>
        <dbReference type="PROSITE" id="PS50109"/>
    </source>
</evidence>
<gene>
    <name evidence="11" type="ORF">GWK17_08995</name>
</gene>
<evidence type="ECO:0000313" key="11">
    <source>
        <dbReference type="EMBL" id="NKE05600.1"/>
    </source>
</evidence>
<dbReference type="PANTHER" id="PTHR43065:SF10">
    <property type="entry name" value="PEROXIDE STRESS-ACTIVATED HISTIDINE KINASE MAK3"/>
    <property type="match status" value="1"/>
</dbReference>
<dbReference type="NCBIfam" id="TIGR00229">
    <property type="entry name" value="sensory_box"/>
    <property type="match status" value="1"/>
</dbReference>
<dbReference type="CDD" id="cd00075">
    <property type="entry name" value="HATPase"/>
    <property type="match status" value="1"/>
</dbReference>
<dbReference type="AlphaFoldDB" id="A0A846TFA9"/>
<dbReference type="GO" id="GO:0005524">
    <property type="term" value="F:ATP binding"/>
    <property type="evidence" value="ECO:0007669"/>
    <property type="project" value="UniProtKB-KW"/>
</dbReference>
<dbReference type="InterPro" id="IPR013655">
    <property type="entry name" value="PAS_fold_3"/>
</dbReference>
<dbReference type="SMART" id="SM00387">
    <property type="entry name" value="HATPase_c"/>
    <property type="match status" value="1"/>
</dbReference>
<dbReference type="EC" id="2.7.13.3" evidence="2"/>
<evidence type="ECO:0000256" key="3">
    <source>
        <dbReference type="ARBA" id="ARBA00022553"/>
    </source>
</evidence>
<dbReference type="SUPFAM" id="SSF55874">
    <property type="entry name" value="ATPase domain of HSP90 chaperone/DNA topoisomerase II/histidine kinase"/>
    <property type="match status" value="1"/>
</dbReference>
<dbReference type="Pfam" id="PF08447">
    <property type="entry name" value="PAS_3"/>
    <property type="match status" value="1"/>
</dbReference>
<dbReference type="InterPro" id="IPR036097">
    <property type="entry name" value="HisK_dim/P_sf"/>
</dbReference>
<accession>A0A846TFA9</accession>
<comment type="caution">
    <text evidence="11">The sequence shown here is derived from an EMBL/GenBank/DDBJ whole genome shotgun (WGS) entry which is preliminary data.</text>
</comment>
<keyword evidence="4" id="KW-0808">Transferase</keyword>
<organism evidence="11 12">
    <name type="scientific">Mesobacillus selenatarsenatis</name>
    <dbReference type="NCBI Taxonomy" id="388741"/>
    <lineage>
        <taxon>Bacteria</taxon>
        <taxon>Bacillati</taxon>
        <taxon>Bacillota</taxon>
        <taxon>Bacilli</taxon>
        <taxon>Bacillales</taxon>
        <taxon>Bacillaceae</taxon>
        <taxon>Mesobacillus</taxon>
    </lineage>
</organism>
<proteinExistence type="predicted"/>
<dbReference type="Gene3D" id="1.10.287.130">
    <property type="match status" value="1"/>
</dbReference>
<dbReference type="PROSITE" id="PS50109">
    <property type="entry name" value="HIS_KIN"/>
    <property type="match status" value="1"/>
</dbReference>
<dbReference type="InterPro" id="IPR036890">
    <property type="entry name" value="HATPase_C_sf"/>
</dbReference>
<evidence type="ECO:0000256" key="7">
    <source>
        <dbReference type="ARBA" id="ARBA00022840"/>
    </source>
</evidence>
<keyword evidence="7" id="KW-0067">ATP-binding</keyword>
<sequence>MSILLSSLERKLHKVEKADERIWVETSMDFICKRTPDGLITYVSPSVRSMLGYEPSELVGRLYTLFVHAEDYKRILSTAMPQSEEVCSLTYRIKRKDGVYIWVNSRISVVRHPDTNEPFELISVTSDVSAKIKAEHFILEYEKLNVVGQLAAGIAHEIKNPLTSLKGFIQLMKSGKELNHNYLAIMEEEIKRMEAVSKELMIMAKPHKSDFKSFDMNDLVDHAITLLMAEAAKKCVEITKQSTLEDGRLLCDGNKIKQVLINMLMNAIDAMDLPGEITIAISKENHLMSISISDSGKGIPSEDLEKIGKPFFTTKANGNGLGLMICHKIIEEHNGKINVTSSPEGTTFTIHLPIL</sequence>
<dbReference type="InterPro" id="IPR004358">
    <property type="entry name" value="Sig_transdc_His_kin-like_C"/>
</dbReference>
<name>A0A846TFA9_9BACI</name>
<dbReference type="Gene3D" id="3.30.450.20">
    <property type="entry name" value="PAS domain"/>
    <property type="match status" value="1"/>
</dbReference>
<dbReference type="InterPro" id="IPR003661">
    <property type="entry name" value="HisK_dim/P_dom"/>
</dbReference>
<comment type="catalytic activity">
    <reaction evidence="1">
        <text>ATP + protein L-histidine = ADP + protein N-phospho-L-histidine.</text>
        <dbReference type="EC" id="2.7.13.3"/>
    </reaction>
</comment>
<dbReference type="InterPro" id="IPR005467">
    <property type="entry name" value="His_kinase_dom"/>
</dbReference>